<gene>
    <name evidence="1" type="ORF">PSU93_08860</name>
</gene>
<dbReference type="AlphaFoldDB" id="A0AA43Q7P7"/>
<dbReference type="InterPro" id="IPR006597">
    <property type="entry name" value="Sel1-like"/>
</dbReference>
<dbReference type="InterPro" id="IPR011990">
    <property type="entry name" value="TPR-like_helical_dom_sf"/>
</dbReference>
<comment type="caution">
    <text evidence="1">The sequence shown here is derived from an EMBL/GenBank/DDBJ whole genome shotgun (WGS) entry which is preliminary data.</text>
</comment>
<keyword evidence="2" id="KW-1185">Reference proteome</keyword>
<sequence length="158" mass="17358">MPNISLQTAATLTEWSLSTLRRRLADGTLRCASHHQDKNKAMICFDSIKNDICMALEADEIELIQRADTGDASAQNDVAVLFLAYDKPQSAVYWLELAAKQNFADAMQLLGNCYLKAKGVAKDDNLAMMWVAKAASLGHPIALAQMKSIRLLPDEDCA</sequence>
<dbReference type="Pfam" id="PF08238">
    <property type="entry name" value="Sel1"/>
    <property type="match status" value="2"/>
</dbReference>
<proteinExistence type="predicted"/>
<name>A0AA43Q7P7_9GAMM</name>
<dbReference type="Proteomes" id="UP001160519">
    <property type="component" value="Unassembled WGS sequence"/>
</dbReference>
<protein>
    <recommendedName>
        <fullName evidence="3">Sel1 repeat family protein</fullName>
    </recommendedName>
</protein>
<dbReference type="Gene3D" id="1.25.40.10">
    <property type="entry name" value="Tetratricopeptide repeat domain"/>
    <property type="match status" value="1"/>
</dbReference>
<dbReference type="EMBL" id="JAQSDF010000025">
    <property type="protein sequence ID" value="MDI1231244.1"/>
    <property type="molecule type" value="Genomic_DNA"/>
</dbReference>
<accession>A0AA43Q7P7</accession>
<dbReference type="SMART" id="SM00671">
    <property type="entry name" value="SEL1"/>
    <property type="match status" value="2"/>
</dbReference>
<evidence type="ECO:0000313" key="1">
    <source>
        <dbReference type="EMBL" id="MDI1231244.1"/>
    </source>
</evidence>
<dbReference type="SUPFAM" id="SSF81901">
    <property type="entry name" value="HCP-like"/>
    <property type="match status" value="1"/>
</dbReference>
<organism evidence="1 2">
    <name type="scientific">Candidatus Methylobacter titanis</name>
    <dbReference type="NCBI Taxonomy" id="3053457"/>
    <lineage>
        <taxon>Bacteria</taxon>
        <taxon>Pseudomonadati</taxon>
        <taxon>Pseudomonadota</taxon>
        <taxon>Gammaproteobacteria</taxon>
        <taxon>Methylococcales</taxon>
        <taxon>Methylococcaceae</taxon>
        <taxon>Methylobacter</taxon>
    </lineage>
</organism>
<reference evidence="1" key="1">
    <citation type="submission" date="2023-01" db="EMBL/GenBank/DDBJ databases">
        <title>Biogeochemical cycle of methane in antarctic sediments.</title>
        <authorList>
            <person name="Roldan D.M."/>
            <person name="Menes R.J."/>
        </authorList>
    </citation>
    <scope>NUCLEOTIDE SEQUENCE [LARGE SCALE GENOMIC DNA]</scope>
    <source>
        <strain evidence="1">K-2018 MAG008</strain>
    </source>
</reference>
<evidence type="ECO:0008006" key="3">
    <source>
        <dbReference type="Google" id="ProtNLM"/>
    </source>
</evidence>
<evidence type="ECO:0000313" key="2">
    <source>
        <dbReference type="Proteomes" id="UP001160519"/>
    </source>
</evidence>